<dbReference type="AlphaFoldDB" id="A0A4R6TLL0"/>
<dbReference type="Gene3D" id="3.40.50.150">
    <property type="entry name" value="Vaccinia Virus protein VP39"/>
    <property type="match status" value="1"/>
</dbReference>
<sequence>MTTKESECTIPDVNLLKKHWDTAYKNNPTEKLGWFEESSKETIELLEKSKVAKDAKILNVGVGSSMLIDELVGKGYTQLIANDLSDKALDDLKARLGEDASEVTFITDDLINPVQLQELQNIDVWNDRAVLHFFLREEEQTAYFNLLKQLVTVDGFVIIAVFALDGAEKCCGLPLQRYNTEMLQKKLGDDFVLVEAFNHTFINPYGNERPYIYTLFQRKNK</sequence>
<dbReference type="Proteomes" id="UP000295390">
    <property type="component" value="Unassembled WGS sequence"/>
</dbReference>
<dbReference type="OrthoDB" id="9788660at2"/>
<name>A0A4R6TLL0_9FLAO</name>
<reference evidence="1 2" key="1">
    <citation type="submission" date="2019-03" db="EMBL/GenBank/DDBJ databases">
        <title>Genomic Encyclopedia of Type Strains, Phase III (KMG-III): the genomes of soil and plant-associated and newly described type strains.</title>
        <authorList>
            <person name="Whitman W."/>
        </authorList>
    </citation>
    <scope>NUCLEOTIDE SEQUENCE [LARGE SCALE GENOMIC DNA]</scope>
    <source>
        <strain evidence="1 2">CECT 8283</strain>
    </source>
</reference>
<evidence type="ECO:0000313" key="2">
    <source>
        <dbReference type="Proteomes" id="UP000295390"/>
    </source>
</evidence>
<gene>
    <name evidence="1" type="ORF">DFQ07_0245</name>
</gene>
<evidence type="ECO:0000313" key="1">
    <source>
        <dbReference type="EMBL" id="TDQ29920.1"/>
    </source>
</evidence>
<accession>A0A4R6TLL0</accession>
<proteinExistence type="predicted"/>
<protein>
    <submittedName>
        <fullName evidence="1">Uncharacterized protein</fullName>
    </submittedName>
</protein>
<dbReference type="RefSeq" id="WP_133534461.1">
    <property type="nucleotide sequence ID" value="NZ_SNYH01000001.1"/>
</dbReference>
<dbReference type="SUPFAM" id="SSF53335">
    <property type="entry name" value="S-adenosyl-L-methionine-dependent methyltransferases"/>
    <property type="match status" value="1"/>
</dbReference>
<keyword evidence="2" id="KW-1185">Reference proteome</keyword>
<dbReference type="EMBL" id="SNYH01000001">
    <property type="protein sequence ID" value="TDQ29920.1"/>
    <property type="molecule type" value="Genomic_DNA"/>
</dbReference>
<dbReference type="InterPro" id="IPR029063">
    <property type="entry name" value="SAM-dependent_MTases_sf"/>
</dbReference>
<dbReference type="PANTHER" id="PTHR12843">
    <property type="entry name" value="PROTEIN-LYSINE N-METHYLTRANSFERASE METTL10"/>
    <property type="match status" value="1"/>
</dbReference>
<organism evidence="1 2">
    <name type="scientific">Tenacibaculum caenipelagi</name>
    <dbReference type="NCBI Taxonomy" id="1325435"/>
    <lineage>
        <taxon>Bacteria</taxon>
        <taxon>Pseudomonadati</taxon>
        <taxon>Bacteroidota</taxon>
        <taxon>Flavobacteriia</taxon>
        <taxon>Flavobacteriales</taxon>
        <taxon>Flavobacteriaceae</taxon>
        <taxon>Tenacibaculum</taxon>
    </lineage>
</organism>
<dbReference type="PANTHER" id="PTHR12843:SF5">
    <property type="entry name" value="EEF1A LYSINE METHYLTRANSFERASE 2"/>
    <property type="match status" value="1"/>
</dbReference>
<comment type="caution">
    <text evidence="1">The sequence shown here is derived from an EMBL/GenBank/DDBJ whole genome shotgun (WGS) entry which is preliminary data.</text>
</comment>